<dbReference type="AlphaFoldDB" id="K0RAQ0"/>
<feature type="compositionally biased region" description="Basic and acidic residues" evidence="1">
    <location>
        <begin position="50"/>
        <end position="64"/>
    </location>
</feature>
<dbReference type="EMBL" id="AGNL01044845">
    <property type="protein sequence ID" value="EJK49399.1"/>
    <property type="molecule type" value="Genomic_DNA"/>
</dbReference>
<dbReference type="Proteomes" id="UP000266841">
    <property type="component" value="Unassembled WGS sequence"/>
</dbReference>
<gene>
    <name evidence="2" type="ORF">THAOC_31734</name>
</gene>
<reference evidence="2 3" key="1">
    <citation type="journal article" date="2012" name="Genome Biol.">
        <title>Genome and low-iron response of an oceanic diatom adapted to chronic iron limitation.</title>
        <authorList>
            <person name="Lommer M."/>
            <person name="Specht M."/>
            <person name="Roy A.S."/>
            <person name="Kraemer L."/>
            <person name="Andreson R."/>
            <person name="Gutowska M.A."/>
            <person name="Wolf J."/>
            <person name="Bergner S.V."/>
            <person name="Schilhabel M.B."/>
            <person name="Klostermeier U.C."/>
            <person name="Beiko R.G."/>
            <person name="Rosenstiel P."/>
            <person name="Hippler M."/>
            <person name="Laroche J."/>
        </authorList>
    </citation>
    <scope>NUCLEOTIDE SEQUENCE [LARGE SCALE GENOMIC DNA]</scope>
    <source>
        <strain evidence="2 3">CCMP1005</strain>
    </source>
</reference>
<sequence length="129" mass="13870">MPKVGQSRIVIVFCRDNDNEDRSARSVWKVALSNALGLENTELASGRPGKAPEARNRRNFDGRLRQKGPSIGKTRPAAPGKAVGGPNSTRGQNGTKSSFPESSRRALQVTVNRRIQVQSPPGGPRARGV</sequence>
<organism evidence="2 3">
    <name type="scientific">Thalassiosira oceanica</name>
    <name type="common">Marine diatom</name>
    <dbReference type="NCBI Taxonomy" id="159749"/>
    <lineage>
        <taxon>Eukaryota</taxon>
        <taxon>Sar</taxon>
        <taxon>Stramenopiles</taxon>
        <taxon>Ochrophyta</taxon>
        <taxon>Bacillariophyta</taxon>
        <taxon>Coscinodiscophyceae</taxon>
        <taxon>Thalassiosirophycidae</taxon>
        <taxon>Thalassiosirales</taxon>
        <taxon>Thalassiosiraceae</taxon>
        <taxon>Thalassiosira</taxon>
    </lineage>
</organism>
<evidence type="ECO:0000313" key="3">
    <source>
        <dbReference type="Proteomes" id="UP000266841"/>
    </source>
</evidence>
<evidence type="ECO:0000256" key="1">
    <source>
        <dbReference type="SAM" id="MobiDB-lite"/>
    </source>
</evidence>
<feature type="compositionally biased region" description="Polar residues" evidence="1">
    <location>
        <begin position="109"/>
        <end position="119"/>
    </location>
</feature>
<evidence type="ECO:0000313" key="2">
    <source>
        <dbReference type="EMBL" id="EJK49399.1"/>
    </source>
</evidence>
<feature type="region of interest" description="Disordered" evidence="1">
    <location>
        <begin position="42"/>
        <end position="129"/>
    </location>
</feature>
<accession>K0RAQ0</accession>
<protein>
    <submittedName>
        <fullName evidence="2">Uncharacterized protein</fullName>
    </submittedName>
</protein>
<proteinExistence type="predicted"/>
<comment type="caution">
    <text evidence="2">The sequence shown here is derived from an EMBL/GenBank/DDBJ whole genome shotgun (WGS) entry which is preliminary data.</text>
</comment>
<name>K0RAQ0_THAOC</name>
<keyword evidence="3" id="KW-1185">Reference proteome</keyword>
<feature type="compositionally biased region" description="Polar residues" evidence="1">
    <location>
        <begin position="86"/>
        <end position="101"/>
    </location>
</feature>